<sequence length="454" mass="48332">MTRRLTRREALSAAGALALGGCLDGDRGRDRGFWDDPPSLDTAGASAAVEAPVPDRPRLVPVSIDSRASAAFADRVDRLLDPIPDPLTAERLPNGAIREQIAAGRDDARDAVPTPGESLTPLARAERFATARGRAATAVGTWAAVTTEGDPRGVTERVGTVRNRIGEMRDDLPGTASSPLAGAAVYGPIERWLDVASRRDLVGSTGVADGADPLRTGEAVGDVERVQSQIEAGRHLRDRYRESLSEPRAVGAPLRAAAERVGAAIGDRLRELHEDENDPIGLRGSPGMDAFLDDRPVARDAPSVSLLSRVTHRTFEDLRFDPVPVGDYTPDHPATALTRTALAGVRLRALDDLAGLIEDGETLFPEDADAVEDAREDAVRSVDRLVTSANPLARWLGGRFRPLFAEPDDALEASSPEARRAAEAFAAYRWIELIGDEADPVLASVGDAVESRGG</sequence>
<dbReference type="OrthoDB" id="350675at2157"/>
<name>A0A2A2FII5_9EURY</name>
<evidence type="ECO:0000313" key="1">
    <source>
        <dbReference type="EMBL" id="PAU84487.1"/>
    </source>
</evidence>
<keyword evidence="2" id="KW-1185">Reference proteome</keyword>
<dbReference type="RefSeq" id="WP_095635765.1">
    <property type="nucleotide sequence ID" value="NZ_NSKC01000002.1"/>
</dbReference>
<reference evidence="1 2" key="1">
    <citation type="submission" date="2017-08" db="EMBL/GenBank/DDBJ databases">
        <title>The strain WRN001 was isolated from Binhai saline alkaline soil, Tianjin, China.</title>
        <authorList>
            <person name="Liu D."/>
            <person name="Zhang G."/>
        </authorList>
    </citation>
    <scope>NUCLEOTIDE SEQUENCE [LARGE SCALE GENOMIC DNA]</scope>
    <source>
        <strain evidence="1 2">WN019</strain>
    </source>
</reference>
<organism evidence="1 2">
    <name type="scientific">Halorubrum salipaludis</name>
    <dbReference type="NCBI Taxonomy" id="2032630"/>
    <lineage>
        <taxon>Archaea</taxon>
        <taxon>Methanobacteriati</taxon>
        <taxon>Methanobacteriota</taxon>
        <taxon>Stenosarchaea group</taxon>
        <taxon>Halobacteria</taxon>
        <taxon>Halobacteriales</taxon>
        <taxon>Haloferacaceae</taxon>
        <taxon>Halorubrum</taxon>
    </lineage>
</organism>
<comment type="caution">
    <text evidence="1">The sequence shown here is derived from an EMBL/GenBank/DDBJ whole genome shotgun (WGS) entry which is preliminary data.</text>
</comment>
<evidence type="ECO:0000313" key="2">
    <source>
        <dbReference type="Proteomes" id="UP000218083"/>
    </source>
</evidence>
<dbReference type="PROSITE" id="PS51257">
    <property type="entry name" value="PROKAR_LIPOPROTEIN"/>
    <property type="match status" value="1"/>
</dbReference>
<protein>
    <recommendedName>
        <fullName evidence="3">DUF885 domain-containing protein</fullName>
    </recommendedName>
</protein>
<dbReference type="EMBL" id="NSKC01000002">
    <property type="protein sequence ID" value="PAU84487.1"/>
    <property type="molecule type" value="Genomic_DNA"/>
</dbReference>
<dbReference type="Proteomes" id="UP000218083">
    <property type="component" value="Unassembled WGS sequence"/>
</dbReference>
<evidence type="ECO:0008006" key="3">
    <source>
        <dbReference type="Google" id="ProtNLM"/>
    </source>
</evidence>
<gene>
    <name evidence="1" type="ORF">CK500_02915</name>
</gene>
<dbReference type="AlphaFoldDB" id="A0A2A2FII5"/>
<accession>A0A2A2FII5</accession>
<proteinExistence type="predicted"/>